<dbReference type="EMBL" id="AP024430">
    <property type="protein sequence ID" value="BCS02421.1"/>
    <property type="molecule type" value="Genomic_DNA"/>
</dbReference>
<dbReference type="GeneID" id="64963742"/>
<gene>
    <name evidence="1" type="ORF">AKAW2_60685A</name>
</gene>
<evidence type="ECO:0000313" key="1">
    <source>
        <dbReference type="EMBL" id="BCS02421.1"/>
    </source>
</evidence>
<dbReference type="Proteomes" id="UP000661280">
    <property type="component" value="Chromosome 6"/>
</dbReference>
<dbReference type="RefSeq" id="XP_041546183.1">
    <property type="nucleotide sequence ID" value="XM_041692838.1"/>
</dbReference>
<reference evidence="1" key="2">
    <citation type="submission" date="2021-02" db="EMBL/GenBank/DDBJ databases">
        <title>Aspergillus luchuensis mut. kawachii IFO 4304 genome sequence.</title>
        <authorList>
            <person name="Mori K."/>
            <person name="Kadooka C."/>
            <person name="Goto M."/>
            <person name="Futagami T."/>
        </authorList>
    </citation>
    <scope>NUCLEOTIDE SEQUENCE</scope>
    <source>
        <strain evidence="1">IFO 4308</strain>
    </source>
</reference>
<proteinExistence type="predicted"/>
<accession>A0A7R7WGL5</accession>
<reference evidence="1" key="1">
    <citation type="submission" date="2021-01" db="EMBL/GenBank/DDBJ databases">
        <authorList>
            <consortium name="Aspergillus luchuensis mut. kawachii IFO 4304 genome sequencing consortium"/>
            <person name="Kazuki M."/>
            <person name="Futagami T."/>
        </authorList>
    </citation>
    <scope>NUCLEOTIDE SEQUENCE</scope>
    <source>
        <strain evidence="1">IFO 4308</strain>
    </source>
</reference>
<organism evidence="1 2">
    <name type="scientific">Aspergillus kawachii</name>
    <name type="common">White koji mold</name>
    <name type="synonym">Aspergillus awamori var. kawachi</name>
    <dbReference type="NCBI Taxonomy" id="1069201"/>
    <lineage>
        <taxon>Eukaryota</taxon>
        <taxon>Fungi</taxon>
        <taxon>Dikarya</taxon>
        <taxon>Ascomycota</taxon>
        <taxon>Pezizomycotina</taxon>
        <taxon>Eurotiomycetes</taxon>
        <taxon>Eurotiomycetidae</taxon>
        <taxon>Eurotiales</taxon>
        <taxon>Aspergillaceae</taxon>
        <taxon>Aspergillus</taxon>
        <taxon>Aspergillus subgen. Circumdati</taxon>
    </lineage>
</organism>
<dbReference type="KEGG" id="aluc:AKAW2_60685A"/>
<sequence length="84" mass="9763">MRRSIENAEHVGLFAPRVGQQYRDEQRRRRSQFDRGTTAAEREVVYVRTLAPRRPYGVSKGLRSGPCTYPGMKMWHESMHESGP</sequence>
<keyword evidence="2" id="KW-1185">Reference proteome</keyword>
<protein>
    <submittedName>
        <fullName evidence="1">Uncharacterized protein</fullName>
    </submittedName>
</protein>
<name>A0A7R7WGL5_ASPKA</name>
<evidence type="ECO:0000313" key="2">
    <source>
        <dbReference type="Proteomes" id="UP000661280"/>
    </source>
</evidence>
<dbReference type="OrthoDB" id="417481at2759"/>
<dbReference type="AlphaFoldDB" id="A0A7R7WGL5"/>